<dbReference type="RefSeq" id="WP_121297672.1">
    <property type="nucleotide sequence ID" value="NZ_QBEW01000043.1"/>
</dbReference>
<gene>
    <name evidence="1" type="ORF">DFR62_0253</name>
</gene>
<evidence type="ECO:0000313" key="2">
    <source>
        <dbReference type="Proteomes" id="UP000280791"/>
    </source>
</evidence>
<keyword evidence="2" id="KW-1185">Reference proteome</keyword>
<name>A0A497YKS9_9BACL</name>
<comment type="caution">
    <text evidence="1">The sequence shown here is derived from an EMBL/GenBank/DDBJ whole genome shotgun (WGS) entry which is preliminary data.</text>
</comment>
<protein>
    <submittedName>
        <fullName evidence="1">Uncharacterized protein</fullName>
    </submittedName>
</protein>
<dbReference type="AlphaFoldDB" id="A0A497YKS9"/>
<reference evidence="1 2" key="1">
    <citation type="submission" date="2018-10" db="EMBL/GenBank/DDBJ databases">
        <title>Genomic Encyclopedia of Type Strains, Phase IV (KMG-IV): sequencing the most valuable type-strain genomes for metagenomic binning, comparative biology and taxonomic classification.</title>
        <authorList>
            <person name="Goeker M."/>
        </authorList>
    </citation>
    <scope>NUCLEOTIDE SEQUENCE [LARGE SCALE GENOMIC DNA]</scope>
    <source>
        <strain evidence="1 2">DSM 20549</strain>
    </source>
</reference>
<accession>A0A497YKS9</accession>
<dbReference type="EMBL" id="RCCP01000001">
    <property type="protein sequence ID" value="RLJ90111.1"/>
    <property type="molecule type" value="Genomic_DNA"/>
</dbReference>
<dbReference type="Proteomes" id="UP000280791">
    <property type="component" value="Unassembled WGS sequence"/>
</dbReference>
<proteinExistence type="predicted"/>
<evidence type="ECO:0000313" key="1">
    <source>
        <dbReference type="EMBL" id="RLJ90111.1"/>
    </source>
</evidence>
<organism evidence="1 2">
    <name type="scientific">Planococcus citreus</name>
    <dbReference type="NCBI Taxonomy" id="1373"/>
    <lineage>
        <taxon>Bacteria</taxon>
        <taxon>Bacillati</taxon>
        <taxon>Bacillota</taxon>
        <taxon>Bacilli</taxon>
        <taxon>Bacillales</taxon>
        <taxon>Caryophanaceae</taxon>
        <taxon>Planococcus</taxon>
    </lineage>
</organism>
<sequence length="198" mass="22898">MGFFDDKGSEGKTKEELNRIKKEVKELYTRYLNTYKELTRKVGYRTKLEEFKKNIIKDSTTYFQEKGFEVTHIKGSTYGMEAIADNTKFRLDFEENTGIAISIPATWFEYLSISDKKEKANNFQGTVREGGITVRGKSEVGYKDLLEVKKNIEADISELEEKMKSGYSPELHLVANELDSTFDNINEYLEALNKHLDK</sequence>